<protein>
    <submittedName>
        <fullName evidence="2">Uncharacterized protein</fullName>
    </submittedName>
</protein>
<evidence type="ECO:0000313" key="3">
    <source>
        <dbReference type="Proteomes" id="UP001233999"/>
    </source>
</evidence>
<dbReference type="EMBL" id="JASPKZ010000007">
    <property type="protein sequence ID" value="KAJ9601613.1"/>
    <property type="molecule type" value="Genomic_DNA"/>
</dbReference>
<feature type="non-terminal residue" evidence="2">
    <location>
        <position position="1"/>
    </location>
</feature>
<keyword evidence="1" id="KW-0812">Transmembrane</keyword>
<accession>A0AAD8APU8</accession>
<feature type="transmembrane region" description="Helical" evidence="1">
    <location>
        <begin position="12"/>
        <end position="31"/>
    </location>
</feature>
<reference evidence="2" key="1">
    <citation type="journal article" date="2023" name="IScience">
        <title>Live-bearing cockroach genome reveals convergent evolutionary mechanisms linked to viviparity in insects and beyond.</title>
        <authorList>
            <person name="Fouks B."/>
            <person name="Harrison M.C."/>
            <person name="Mikhailova A.A."/>
            <person name="Marchal E."/>
            <person name="English S."/>
            <person name="Carruthers M."/>
            <person name="Jennings E.C."/>
            <person name="Chiamaka E.L."/>
            <person name="Frigard R.A."/>
            <person name="Pippel M."/>
            <person name="Attardo G.M."/>
            <person name="Benoit J.B."/>
            <person name="Bornberg-Bauer E."/>
            <person name="Tobe S.S."/>
        </authorList>
    </citation>
    <scope>NUCLEOTIDE SEQUENCE</scope>
    <source>
        <strain evidence="2">Stay&amp;Tobe</strain>
    </source>
</reference>
<proteinExistence type="predicted"/>
<dbReference type="Proteomes" id="UP001233999">
    <property type="component" value="Unassembled WGS sequence"/>
</dbReference>
<sequence length="93" mass="10496">IGTSSVKQLPRSLHNINLLICVHSFYTSLPIIFDINLSVSCCAIVSNPFTFVIFNLLLYLIQLRKAKVLHYKHGRDDKTLRDSPVNLHAVFSG</sequence>
<feature type="non-terminal residue" evidence="2">
    <location>
        <position position="93"/>
    </location>
</feature>
<feature type="transmembrane region" description="Helical" evidence="1">
    <location>
        <begin position="37"/>
        <end position="61"/>
    </location>
</feature>
<evidence type="ECO:0000256" key="1">
    <source>
        <dbReference type="SAM" id="Phobius"/>
    </source>
</evidence>
<keyword evidence="1" id="KW-0472">Membrane</keyword>
<keyword evidence="1" id="KW-1133">Transmembrane helix</keyword>
<keyword evidence="3" id="KW-1185">Reference proteome</keyword>
<name>A0AAD8APU8_DIPPU</name>
<dbReference type="AlphaFoldDB" id="A0AAD8APU8"/>
<comment type="caution">
    <text evidence="2">The sequence shown here is derived from an EMBL/GenBank/DDBJ whole genome shotgun (WGS) entry which is preliminary data.</text>
</comment>
<evidence type="ECO:0000313" key="2">
    <source>
        <dbReference type="EMBL" id="KAJ9601613.1"/>
    </source>
</evidence>
<reference evidence="2" key="2">
    <citation type="submission" date="2023-05" db="EMBL/GenBank/DDBJ databases">
        <authorList>
            <person name="Fouks B."/>
        </authorList>
    </citation>
    <scope>NUCLEOTIDE SEQUENCE</scope>
    <source>
        <strain evidence="2">Stay&amp;Tobe</strain>
        <tissue evidence="2">Testes</tissue>
    </source>
</reference>
<organism evidence="2 3">
    <name type="scientific">Diploptera punctata</name>
    <name type="common">Pacific beetle cockroach</name>
    <dbReference type="NCBI Taxonomy" id="6984"/>
    <lineage>
        <taxon>Eukaryota</taxon>
        <taxon>Metazoa</taxon>
        <taxon>Ecdysozoa</taxon>
        <taxon>Arthropoda</taxon>
        <taxon>Hexapoda</taxon>
        <taxon>Insecta</taxon>
        <taxon>Pterygota</taxon>
        <taxon>Neoptera</taxon>
        <taxon>Polyneoptera</taxon>
        <taxon>Dictyoptera</taxon>
        <taxon>Blattodea</taxon>
        <taxon>Blaberoidea</taxon>
        <taxon>Blaberidae</taxon>
        <taxon>Diplopterinae</taxon>
        <taxon>Diploptera</taxon>
    </lineage>
</organism>
<gene>
    <name evidence="2" type="ORF">L9F63_000221</name>
</gene>